<dbReference type="AlphaFoldDB" id="A0A1F5G1J3"/>
<organism evidence="1 2">
    <name type="scientific">Candidatus Curtissbacteria bacterium RIFCSPHIGHO2_01_FULL_41_13</name>
    <dbReference type="NCBI Taxonomy" id="1797745"/>
    <lineage>
        <taxon>Bacteria</taxon>
        <taxon>Candidatus Curtissiibacteriota</taxon>
    </lineage>
</organism>
<evidence type="ECO:0000313" key="2">
    <source>
        <dbReference type="Proteomes" id="UP000177069"/>
    </source>
</evidence>
<name>A0A1F5G1J3_9BACT</name>
<gene>
    <name evidence="1" type="ORF">A2696_01835</name>
</gene>
<dbReference type="EMBL" id="MFBA01000016">
    <property type="protein sequence ID" value="OGD85719.1"/>
    <property type="molecule type" value="Genomic_DNA"/>
</dbReference>
<dbReference type="Proteomes" id="UP000177069">
    <property type="component" value="Unassembled WGS sequence"/>
</dbReference>
<proteinExistence type="predicted"/>
<evidence type="ECO:0000313" key="1">
    <source>
        <dbReference type="EMBL" id="OGD85719.1"/>
    </source>
</evidence>
<reference evidence="1 2" key="1">
    <citation type="journal article" date="2016" name="Nat. Commun.">
        <title>Thousands of microbial genomes shed light on interconnected biogeochemical processes in an aquifer system.</title>
        <authorList>
            <person name="Anantharaman K."/>
            <person name="Brown C.T."/>
            <person name="Hug L.A."/>
            <person name="Sharon I."/>
            <person name="Castelle C.J."/>
            <person name="Probst A.J."/>
            <person name="Thomas B.C."/>
            <person name="Singh A."/>
            <person name="Wilkins M.J."/>
            <person name="Karaoz U."/>
            <person name="Brodie E.L."/>
            <person name="Williams K.H."/>
            <person name="Hubbard S.S."/>
            <person name="Banfield J.F."/>
        </authorList>
    </citation>
    <scope>NUCLEOTIDE SEQUENCE [LARGE SCALE GENOMIC DNA]</scope>
</reference>
<comment type="caution">
    <text evidence="1">The sequence shown here is derived from an EMBL/GenBank/DDBJ whole genome shotgun (WGS) entry which is preliminary data.</text>
</comment>
<sequence>MSANRERNFNRPSLENHFSGRERYRVRVRDRSTGKIILETGSSGEAIVSEGSVIVKEDCFDTFGKKHAFSLKNVDIEGDRIRHAQGK</sequence>
<protein>
    <submittedName>
        <fullName evidence="1">Uncharacterized protein</fullName>
    </submittedName>
</protein>
<accession>A0A1F5G1J3</accession>